<organism evidence="1">
    <name type="scientific">Anguilla anguilla</name>
    <name type="common">European freshwater eel</name>
    <name type="synonym">Muraena anguilla</name>
    <dbReference type="NCBI Taxonomy" id="7936"/>
    <lineage>
        <taxon>Eukaryota</taxon>
        <taxon>Metazoa</taxon>
        <taxon>Chordata</taxon>
        <taxon>Craniata</taxon>
        <taxon>Vertebrata</taxon>
        <taxon>Euteleostomi</taxon>
        <taxon>Actinopterygii</taxon>
        <taxon>Neopterygii</taxon>
        <taxon>Teleostei</taxon>
        <taxon>Anguilliformes</taxon>
        <taxon>Anguillidae</taxon>
        <taxon>Anguilla</taxon>
    </lineage>
</organism>
<dbReference type="AlphaFoldDB" id="A0A0E9W4L1"/>
<dbReference type="EMBL" id="GBXM01023300">
    <property type="protein sequence ID" value="JAH85277.1"/>
    <property type="molecule type" value="Transcribed_RNA"/>
</dbReference>
<accession>A0A0E9W4L1</accession>
<reference evidence="1" key="2">
    <citation type="journal article" date="2015" name="Fish Shellfish Immunol.">
        <title>Early steps in the European eel (Anguilla anguilla)-Vibrio vulnificus interaction in the gills: Role of the RtxA13 toxin.</title>
        <authorList>
            <person name="Callol A."/>
            <person name="Pajuelo D."/>
            <person name="Ebbesson L."/>
            <person name="Teles M."/>
            <person name="MacKenzie S."/>
            <person name="Amaro C."/>
        </authorList>
    </citation>
    <scope>NUCLEOTIDE SEQUENCE</scope>
</reference>
<name>A0A0E9W4L1_ANGAN</name>
<protein>
    <submittedName>
        <fullName evidence="1">Uncharacterized protein</fullName>
    </submittedName>
</protein>
<evidence type="ECO:0000313" key="1">
    <source>
        <dbReference type="EMBL" id="JAH85277.1"/>
    </source>
</evidence>
<proteinExistence type="predicted"/>
<sequence>MNSLMQCNGLFRFFQRFHVDVHDILDPYLGIDPLQVSDLRCS</sequence>
<reference evidence="1" key="1">
    <citation type="submission" date="2014-11" db="EMBL/GenBank/DDBJ databases">
        <authorList>
            <person name="Amaro Gonzalez C."/>
        </authorList>
    </citation>
    <scope>NUCLEOTIDE SEQUENCE</scope>
</reference>